<dbReference type="AlphaFoldDB" id="A0AA35ZT26"/>
<feature type="compositionally biased region" description="Polar residues" evidence="1">
    <location>
        <begin position="125"/>
        <end position="134"/>
    </location>
</feature>
<evidence type="ECO:0000313" key="2">
    <source>
        <dbReference type="EMBL" id="CAI9298379.1"/>
    </source>
</evidence>
<reference evidence="2" key="1">
    <citation type="submission" date="2023-04" db="EMBL/GenBank/DDBJ databases">
        <authorList>
            <person name="Vijverberg K."/>
            <person name="Xiong W."/>
            <person name="Schranz E."/>
        </authorList>
    </citation>
    <scope>NUCLEOTIDE SEQUENCE</scope>
</reference>
<evidence type="ECO:0000313" key="3">
    <source>
        <dbReference type="Proteomes" id="UP001177003"/>
    </source>
</evidence>
<feature type="compositionally biased region" description="Low complexity" evidence="1">
    <location>
        <begin position="140"/>
        <end position="149"/>
    </location>
</feature>
<feature type="compositionally biased region" description="Basic residues" evidence="1">
    <location>
        <begin position="42"/>
        <end position="52"/>
    </location>
</feature>
<keyword evidence="3" id="KW-1185">Reference proteome</keyword>
<dbReference type="EMBL" id="OX465084">
    <property type="protein sequence ID" value="CAI9298379.1"/>
    <property type="molecule type" value="Genomic_DNA"/>
</dbReference>
<feature type="compositionally biased region" description="Polar residues" evidence="1">
    <location>
        <begin position="93"/>
        <end position="104"/>
    </location>
</feature>
<sequence>MYQSVSRASKILKYYKTKPVSGPRVITPEIQKSLDEADTLKKRGKKGDKLKKGKDGPYSQALTPKKHKGTCANPSAPKKQKLKKMAMTPPSSPSDSDYATSNTEVVEKSDNEDSQIDDSIHGHSPLSTPNQSVNLDAKIPSPTHSPTHTTTPVTIAPCLPPVSTQPPTCISQQNLIFLNLLLPPLQPDLMLMPMNLMQGQRHQLRRFPITQKDLEALNAKLDTILASSTTSSSQAYSEAVVKGMLATLVKEHDANLVKAKKVVEDSAHSCLQATEKVDKLISDTKAFIIDINTAVAKNAPNVNDAIVNLNASLRKECESIEKLQADISADNSAFQTCISSSLSKFQEDLDVESKFMVELALRATQLKTQEIKLKHAQKEIDELKYERTVKKSCVSDVNSLLSNLVEACDPILAITIRWHLADKLCPAIALLNRLESVLEAPVPPEHGEIARDLELNENARIAREDEEKELKGKEDDDTLECRKLLFPMWTLERMMHEVVDLPSVHWLEPVASFDLDNTKDSQFDMPFTRRAFMFHYFDTIAEVSSPDIKVDKALIDFYLAFGILQYLTWSAQKITTVKVIGPIAIVGFMNVKFKVTRGSENSLH</sequence>
<name>A0AA35ZT26_LACSI</name>
<dbReference type="Proteomes" id="UP001177003">
    <property type="component" value="Chromosome 8"/>
</dbReference>
<feature type="region of interest" description="Disordered" evidence="1">
    <location>
        <begin position="33"/>
        <end position="149"/>
    </location>
</feature>
<organism evidence="2 3">
    <name type="scientific">Lactuca saligna</name>
    <name type="common">Willowleaf lettuce</name>
    <dbReference type="NCBI Taxonomy" id="75948"/>
    <lineage>
        <taxon>Eukaryota</taxon>
        <taxon>Viridiplantae</taxon>
        <taxon>Streptophyta</taxon>
        <taxon>Embryophyta</taxon>
        <taxon>Tracheophyta</taxon>
        <taxon>Spermatophyta</taxon>
        <taxon>Magnoliopsida</taxon>
        <taxon>eudicotyledons</taxon>
        <taxon>Gunneridae</taxon>
        <taxon>Pentapetalae</taxon>
        <taxon>asterids</taxon>
        <taxon>campanulids</taxon>
        <taxon>Asterales</taxon>
        <taxon>Asteraceae</taxon>
        <taxon>Cichorioideae</taxon>
        <taxon>Cichorieae</taxon>
        <taxon>Lactucinae</taxon>
        <taxon>Lactuca</taxon>
    </lineage>
</organism>
<proteinExistence type="predicted"/>
<accession>A0AA35ZT26</accession>
<evidence type="ECO:0000256" key="1">
    <source>
        <dbReference type="SAM" id="MobiDB-lite"/>
    </source>
</evidence>
<gene>
    <name evidence="2" type="ORF">LSALG_LOCUS37148</name>
</gene>
<protein>
    <submittedName>
        <fullName evidence="2">Uncharacterized protein</fullName>
    </submittedName>
</protein>